<reference evidence="8 9" key="1">
    <citation type="submission" date="2016-10" db="EMBL/GenBank/DDBJ databases">
        <authorList>
            <person name="de Groot N.N."/>
        </authorList>
    </citation>
    <scope>NUCLEOTIDE SEQUENCE [LARGE SCALE GENOMIC DNA]</scope>
    <source>
        <strain evidence="8 9">CGMCC 1.6133</strain>
    </source>
</reference>
<dbReference type="EMBL" id="FNES01000009">
    <property type="protein sequence ID" value="SDJ95003.1"/>
    <property type="molecule type" value="Genomic_DNA"/>
</dbReference>
<keyword evidence="3 7" id="KW-0812">Transmembrane</keyword>
<comment type="subcellular location">
    <subcellularLocation>
        <location evidence="1">Membrane</location>
    </subcellularLocation>
</comment>
<evidence type="ECO:0000256" key="1">
    <source>
        <dbReference type="ARBA" id="ARBA00004370"/>
    </source>
</evidence>
<evidence type="ECO:0000256" key="2">
    <source>
        <dbReference type="ARBA" id="ARBA00009530"/>
    </source>
</evidence>
<dbReference type="GO" id="GO:0016020">
    <property type="term" value="C:membrane"/>
    <property type="evidence" value="ECO:0007669"/>
    <property type="project" value="UniProtKB-SubCell"/>
</dbReference>
<proteinExistence type="inferred from homology"/>
<accession>A0A1G8XWW2</accession>
<evidence type="ECO:0000256" key="6">
    <source>
        <dbReference type="SAM" id="MobiDB-lite"/>
    </source>
</evidence>
<dbReference type="InterPro" id="IPR000612">
    <property type="entry name" value="PMP3"/>
</dbReference>
<protein>
    <submittedName>
        <fullName evidence="8">Uncharacterized membrane protein YqaE, homolog of Blt101, UPF0057 family</fullName>
    </submittedName>
</protein>
<feature type="compositionally biased region" description="Basic and acidic residues" evidence="6">
    <location>
        <begin position="65"/>
        <end position="93"/>
    </location>
</feature>
<gene>
    <name evidence="8" type="ORF">SAMN04487954_109175</name>
</gene>
<dbReference type="AlphaFoldDB" id="A0A1G8XWW2"/>
<evidence type="ECO:0000256" key="4">
    <source>
        <dbReference type="ARBA" id="ARBA00022989"/>
    </source>
</evidence>
<dbReference type="OrthoDB" id="5704405at2"/>
<feature type="region of interest" description="Disordered" evidence="6">
    <location>
        <begin position="1"/>
        <end position="113"/>
    </location>
</feature>
<evidence type="ECO:0000313" key="9">
    <source>
        <dbReference type="Proteomes" id="UP000198525"/>
    </source>
</evidence>
<evidence type="ECO:0000256" key="7">
    <source>
        <dbReference type="SAM" id="Phobius"/>
    </source>
</evidence>
<feature type="compositionally biased region" description="Basic and acidic residues" evidence="6">
    <location>
        <begin position="1"/>
        <end position="40"/>
    </location>
</feature>
<evidence type="ECO:0000256" key="3">
    <source>
        <dbReference type="ARBA" id="ARBA00022692"/>
    </source>
</evidence>
<evidence type="ECO:0000256" key="5">
    <source>
        <dbReference type="ARBA" id="ARBA00023136"/>
    </source>
</evidence>
<feature type="transmembrane region" description="Helical" evidence="7">
    <location>
        <begin position="145"/>
        <end position="164"/>
    </location>
</feature>
<keyword evidence="9" id="KW-1185">Reference proteome</keyword>
<sequence length="167" mass="18689">MDAREYMAKKGIDRGRDELRPNTLEEKAWARARESGDHRPHAGTPFDWEEWERYHEDLAEDAEQIDQKIDHEAHRDGTEHETGEPARDLDAVQHYEPPADTSSPVSSPAVPDEPAPRAALLALAILLPPLAVGMGGFGGQRVMRNVLLTLLGWVPGAVHAWRLVRRP</sequence>
<dbReference type="STRING" id="376427.SAMN04487954_109175"/>
<feature type="transmembrane region" description="Helical" evidence="7">
    <location>
        <begin position="118"/>
        <end position="139"/>
    </location>
</feature>
<organism evidence="8 9">
    <name type="scientific">Billgrantia gudaonensis</name>
    <dbReference type="NCBI Taxonomy" id="376427"/>
    <lineage>
        <taxon>Bacteria</taxon>
        <taxon>Pseudomonadati</taxon>
        <taxon>Pseudomonadota</taxon>
        <taxon>Gammaproteobacteria</taxon>
        <taxon>Oceanospirillales</taxon>
        <taxon>Halomonadaceae</taxon>
        <taxon>Billgrantia</taxon>
    </lineage>
</organism>
<dbReference type="Pfam" id="PF01679">
    <property type="entry name" value="Pmp3"/>
    <property type="match status" value="1"/>
</dbReference>
<keyword evidence="5 7" id="KW-0472">Membrane</keyword>
<evidence type="ECO:0000313" key="8">
    <source>
        <dbReference type="EMBL" id="SDJ95003.1"/>
    </source>
</evidence>
<name>A0A1G8XWW2_9GAMM</name>
<dbReference type="RefSeq" id="WP_089686577.1">
    <property type="nucleotide sequence ID" value="NZ_FNES01000009.1"/>
</dbReference>
<comment type="similarity">
    <text evidence="2">Belongs to the UPF0057 (PMP3) family.</text>
</comment>
<keyword evidence="4 7" id="KW-1133">Transmembrane helix</keyword>
<dbReference type="Proteomes" id="UP000198525">
    <property type="component" value="Unassembled WGS sequence"/>
</dbReference>